<proteinExistence type="predicted"/>
<sequence length="131" mass="15259">MKSEENKLLELQRIPETKLNVVLEEYLKFMSSTKYIRYVLLLFGALVLLYNVFIAGKSYSYSDYNTIKTSVILICCIFIIVLLVFAGVYFTKQLKVKGKLKEIAEYNNLDFKKVRKEFNIYVKEALGGYPI</sequence>
<name>A0ABN0RT00_9FLAO</name>
<protein>
    <submittedName>
        <fullName evidence="2">Uncharacterized protein</fullName>
    </submittedName>
</protein>
<keyword evidence="1" id="KW-1133">Transmembrane helix</keyword>
<comment type="caution">
    <text evidence="2">The sequence shown here is derived from an EMBL/GenBank/DDBJ whole genome shotgun (WGS) entry which is preliminary data.</text>
</comment>
<feature type="transmembrane region" description="Helical" evidence="1">
    <location>
        <begin position="38"/>
        <end position="59"/>
    </location>
</feature>
<keyword evidence="1" id="KW-0812">Transmembrane</keyword>
<organism evidence="2 3">
    <name type="scientific">Cellulophaga geojensis KL-A</name>
    <dbReference type="NCBI Taxonomy" id="1328323"/>
    <lineage>
        <taxon>Bacteria</taxon>
        <taxon>Pseudomonadati</taxon>
        <taxon>Bacteroidota</taxon>
        <taxon>Flavobacteriia</taxon>
        <taxon>Flavobacteriales</taxon>
        <taxon>Flavobacteriaceae</taxon>
        <taxon>Cellulophaga</taxon>
    </lineage>
</organism>
<evidence type="ECO:0000256" key="1">
    <source>
        <dbReference type="SAM" id="Phobius"/>
    </source>
</evidence>
<dbReference type="Proteomes" id="UP000019275">
    <property type="component" value="Unassembled WGS sequence"/>
</dbReference>
<keyword evidence="1" id="KW-0472">Membrane</keyword>
<dbReference type="EMBL" id="ARZX01000001">
    <property type="protein sequence ID" value="EWH15028.1"/>
    <property type="molecule type" value="Genomic_DNA"/>
</dbReference>
<feature type="transmembrane region" description="Helical" evidence="1">
    <location>
        <begin position="71"/>
        <end position="91"/>
    </location>
</feature>
<accession>A0ABN0RT00</accession>
<gene>
    <name evidence="2" type="ORF">KLA_00675</name>
</gene>
<evidence type="ECO:0000313" key="3">
    <source>
        <dbReference type="Proteomes" id="UP000019275"/>
    </source>
</evidence>
<evidence type="ECO:0000313" key="2">
    <source>
        <dbReference type="EMBL" id="EWH15028.1"/>
    </source>
</evidence>
<reference evidence="2 3" key="1">
    <citation type="journal article" date="2014" name="Genome Announc.">
        <title>Draft Genome Sequence of the Carrageenan-Degrading Bacterium Cellulophaga sp. Strain KL-A, Isolated from Decaying Marine Algae.</title>
        <authorList>
            <person name="Shan D."/>
            <person name="Ying J."/>
            <person name="Li X."/>
            <person name="Gao Z."/>
            <person name="Wei G."/>
            <person name="Shao Z."/>
        </authorList>
    </citation>
    <scope>NUCLEOTIDE SEQUENCE [LARGE SCALE GENOMIC DNA]</scope>
    <source>
        <strain evidence="2 3">KL-A</strain>
    </source>
</reference>
<keyword evidence="3" id="KW-1185">Reference proteome</keyword>
<dbReference type="RefSeq" id="WP_034642846.1">
    <property type="nucleotide sequence ID" value="NZ_ARZX01000001.1"/>
</dbReference>